<protein>
    <submittedName>
        <fullName evidence="3">Glycosyltransferase</fullName>
        <ecNumber evidence="3">2.4.-.-</ecNumber>
    </submittedName>
</protein>
<evidence type="ECO:0000256" key="1">
    <source>
        <dbReference type="ARBA" id="ARBA00022676"/>
    </source>
</evidence>
<organism evidence="3 4">
    <name type="scientific">Rhodocytophaga aerolata</name>
    <dbReference type="NCBI Taxonomy" id="455078"/>
    <lineage>
        <taxon>Bacteria</taxon>
        <taxon>Pseudomonadati</taxon>
        <taxon>Bacteroidota</taxon>
        <taxon>Cytophagia</taxon>
        <taxon>Cytophagales</taxon>
        <taxon>Rhodocytophagaceae</taxon>
        <taxon>Rhodocytophaga</taxon>
    </lineage>
</organism>
<dbReference type="Pfam" id="PF13692">
    <property type="entry name" value="Glyco_trans_1_4"/>
    <property type="match status" value="1"/>
</dbReference>
<accession>A0ABT8RCS5</accession>
<dbReference type="Proteomes" id="UP001168528">
    <property type="component" value="Unassembled WGS sequence"/>
</dbReference>
<dbReference type="RefSeq" id="WP_302039297.1">
    <property type="nucleotide sequence ID" value="NZ_JAUKPO010000012.1"/>
</dbReference>
<evidence type="ECO:0000313" key="4">
    <source>
        <dbReference type="Proteomes" id="UP001168528"/>
    </source>
</evidence>
<dbReference type="EC" id="2.4.-.-" evidence="3"/>
<reference evidence="3" key="1">
    <citation type="submission" date="2023-07" db="EMBL/GenBank/DDBJ databases">
        <title>The genome sequence of Rhodocytophaga aerolata KACC 12507.</title>
        <authorList>
            <person name="Zhang X."/>
        </authorList>
    </citation>
    <scope>NUCLEOTIDE SEQUENCE</scope>
    <source>
        <strain evidence="3">KACC 12507</strain>
    </source>
</reference>
<dbReference type="PANTHER" id="PTHR12526:SF629">
    <property type="entry name" value="TEICHURONIC ACID BIOSYNTHESIS GLYCOSYLTRANSFERASE TUAH-RELATED"/>
    <property type="match status" value="1"/>
</dbReference>
<evidence type="ECO:0000313" key="3">
    <source>
        <dbReference type="EMBL" id="MDO1448495.1"/>
    </source>
</evidence>
<keyword evidence="4" id="KW-1185">Reference proteome</keyword>
<dbReference type="Gene3D" id="3.40.50.11010">
    <property type="match status" value="1"/>
</dbReference>
<keyword evidence="1 3" id="KW-0328">Glycosyltransferase</keyword>
<evidence type="ECO:0000256" key="2">
    <source>
        <dbReference type="ARBA" id="ARBA00022679"/>
    </source>
</evidence>
<proteinExistence type="predicted"/>
<comment type="caution">
    <text evidence="3">The sequence shown here is derived from an EMBL/GenBank/DDBJ whole genome shotgun (WGS) entry which is preliminary data.</text>
</comment>
<keyword evidence="2 3" id="KW-0808">Transferase</keyword>
<dbReference type="EMBL" id="JAUKPO010000012">
    <property type="protein sequence ID" value="MDO1448495.1"/>
    <property type="molecule type" value="Genomic_DNA"/>
</dbReference>
<sequence length="415" mass="46681">MNTFMLEDKDIVCIGLPAWDGNYEKSTIKLMSQLAKRNRVLYVEYAYTYKDIFSTWFGKQQAPVGRVLGTSNRLRKISLPENSFIHILTPPPVLSVNHIKNPAKYKRLLFSNGRKIQRAVTQAMRKLNIKNPVMINAFNPFVGLPMLNQIGESATLYYCYDEISACTWTKNHGKLLEEEYISKVDGVIVSSDGLLQTKSLLTDNCYLVKNGVDFAHFNKAADLRNKNKTADITVGYIGSLDNRIDYDLVAHLAEQLTDVKFEFVGRIVEKSKVAKLDKLPNTKFWDSKRMEELPDFLKRFDAGIIPFLKNEQTAGIYPMKMNEYLAAGIPVISTDFASFSEFGSFISVTSGQDAFVQGVVENLCNDTPEKRKQRIALAQGNSWEKRGEQFGAAVASVLVKKGVMSEATHHAGIMV</sequence>
<dbReference type="PANTHER" id="PTHR12526">
    <property type="entry name" value="GLYCOSYLTRANSFERASE"/>
    <property type="match status" value="1"/>
</dbReference>
<dbReference type="SUPFAM" id="SSF53756">
    <property type="entry name" value="UDP-Glycosyltransferase/glycogen phosphorylase"/>
    <property type="match status" value="1"/>
</dbReference>
<name>A0ABT8RCS5_9BACT</name>
<gene>
    <name evidence="3" type="ORF">Q0590_19620</name>
</gene>
<dbReference type="GO" id="GO:0016757">
    <property type="term" value="F:glycosyltransferase activity"/>
    <property type="evidence" value="ECO:0007669"/>
    <property type="project" value="UniProtKB-KW"/>
</dbReference>
<dbReference type="Gene3D" id="3.40.50.2000">
    <property type="entry name" value="Glycogen Phosphorylase B"/>
    <property type="match status" value="1"/>
</dbReference>